<evidence type="ECO:0000256" key="1">
    <source>
        <dbReference type="SAM" id="Coils"/>
    </source>
</evidence>
<proteinExistence type="predicted"/>
<dbReference type="RefSeq" id="WP_338006861.1">
    <property type="nucleotide sequence ID" value="NZ_JAOPKB010000001.1"/>
</dbReference>
<dbReference type="Proteomes" id="UP001320972">
    <property type="component" value="Unassembled WGS sequence"/>
</dbReference>
<organism evidence="2 3">
    <name type="scientific">Natronoglomus mannanivorans</name>
    <dbReference type="NCBI Taxonomy" id="2979990"/>
    <lineage>
        <taxon>Archaea</taxon>
        <taxon>Methanobacteriati</taxon>
        <taxon>Methanobacteriota</taxon>
        <taxon>Stenosarchaea group</taxon>
        <taxon>Halobacteria</taxon>
        <taxon>Halobacteriales</taxon>
        <taxon>Natrialbaceae</taxon>
        <taxon>Natronoglomus</taxon>
    </lineage>
</organism>
<accession>A0ABT2Q9I5</accession>
<keyword evidence="3" id="KW-1185">Reference proteome</keyword>
<keyword evidence="1" id="KW-0175">Coiled coil</keyword>
<reference evidence="2 3" key="1">
    <citation type="submission" date="2022-09" db="EMBL/GenBank/DDBJ databases">
        <title>Enrichment on poylsaccharides allowed isolation of novel metabolic and taxonomic groups of Haloarchaea.</title>
        <authorList>
            <person name="Sorokin D.Y."/>
            <person name="Elcheninov A.G."/>
            <person name="Khizhniak T.V."/>
            <person name="Kolganova T.V."/>
            <person name="Kublanov I.V."/>
        </authorList>
    </citation>
    <scope>NUCLEOTIDE SEQUENCE [LARGE SCALE GENOMIC DNA]</scope>
    <source>
        <strain evidence="2 3">AArc-m2/3/4</strain>
    </source>
</reference>
<gene>
    <name evidence="2" type="ORF">OB955_02305</name>
</gene>
<evidence type="ECO:0000313" key="3">
    <source>
        <dbReference type="Proteomes" id="UP001320972"/>
    </source>
</evidence>
<evidence type="ECO:0000313" key="2">
    <source>
        <dbReference type="EMBL" id="MCU4971573.1"/>
    </source>
</evidence>
<dbReference type="EMBL" id="JAOPKB010000001">
    <property type="protein sequence ID" value="MCU4971573.1"/>
    <property type="molecule type" value="Genomic_DNA"/>
</dbReference>
<feature type="coiled-coil region" evidence="1">
    <location>
        <begin position="14"/>
        <end position="48"/>
    </location>
</feature>
<protein>
    <submittedName>
        <fullName evidence="2">Uncharacterized protein</fullName>
    </submittedName>
</protein>
<name>A0ABT2Q9I5_9EURY</name>
<comment type="caution">
    <text evidence="2">The sequence shown here is derived from an EMBL/GenBank/DDBJ whole genome shotgun (WGS) entry which is preliminary data.</text>
</comment>
<sequence length="83" mass="9706">MGRRLSSDRTGRWQRTLSRRLAELQSELEENQRRVTQLENTLKAVTRQTNDISIGGPCSCGESFLIVRQRVIYCPQCEYQRTM</sequence>